<protein>
    <recommendedName>
        <fullName evidence="10">Acetyl-coenzyme A carboxylase carboxyl transferase subunit alpha</fullName>
        <shortName evidence="10">ACCase subunit alpha</shortName>
        <shortName evidence="10">Acetyl-CoA carboxylase carboxyltransferase subunit alpha</shortName>
        <ecNumber evidence="10">2.1.3.15</ecNumber>
    </recommendedName>
</protein>
<dbReference type="InterPro" id="IPR001095">
    <property type="entry name" value="Acetyl_CoA_COase_a_su"/>
</dbReference>
<comment type="pathway">
    <text evidence="1 10">Lipid metabolism; malonyl-CoA biosynthesis; malonyl-CoA from acetyl-CoA: step 1/1.</text>
</comment>
<comment type="subunit">
    <text evidence="10">Acetyl-CoA carboxylase is a heterohexamer composed of biotin carboxyl carrier protein (AccB), biotin carboxylase (AccC) and two subunits each of ACCase subunit alpha (AccA) and ACCase subunit beta (AccD).</text>
</comment>
<dbReference type="GO" id="GO:0009317">
    <property type="term" value="C:acetyl-CoA carboxylase complex"/>
    <property type="evidence" value="ECO:0007669"/>
    <property type="project" value="InterPro"/>
</dbReference>
<reference evidence="12" key="1">
    <citation type="submission" date="2020-08" db="EMBL/GenBank/DDBJ databases">
        <title>Genome public.</title>
        <authorList>
            <person name="Liu C."/>
            <person name="Sun Q."/>
        </authorList>
    </citation>
    <scope>NUCLEOTIDE SEQUENCE</scope>
    <source>
        <strain evidence="12">NSJ-32</strain>
    </source>
</reference>
<keyword evidence="7 10" id="KW-0443">Lipid metabolism</keyword>
<evidence type="ECO:0000256" key="3">
    <source>
        <dbReference type="ARBA" id="ARBA00022679"/>
    </source>
</evidence>
<comment type="similarity">
    <text evidence="10">Belongs to the AccA family.</text>
</comment>
<evidence type="ECO:0000256" key="8">
    <source>
        <dbReference type="ARBA" id="ARBA00023160"/>
    </source>
</evidence>
<comment type="function">
    <text evidence="10">Component of the acetyl coenzyme A carboxylase (ACC) complex. First, biotin carboxylase catalyzes the carboxylation of biotin on its carrier protein (BCCP) and then the CO(2) group is transferred by the carboxyltransferase to acetyl-CoA to form malonyl-CoA.</text>
</comment>
<dbReference type="Proteomes" id="UP000657006">
    <property type="component" value="Unassembled WGS sequence"/>
</dbReference>
<evidence type="ECO:0000256" key="10">
    <source>
        <dbReference type="HAMAP-Rule" id="MF_00823"/>
    </source>
</evidence>
<dbReference type="EC" id="2.1.3.15" evidence="10"/>
<comment type="subcellular location">
    <subcellularLocation>
        <location evidence="10">Cytoplasm</location>
    </subcellularLocation>
</comment>
<keyword evidence="12" id="KW-0436">Ligase</keyword>
<evidence type="ECO:0000256" key="2">
    <source>
        <dbReference type="ARBA" id="ARBA00022516"/>
    </source>
</evidence>
<dbReference type="AlphaFoldDB" id="A0A926DVW1"/>
<dbReference type="Gene3D" id="3.90.226.10">
    <property type="entry name" value="2-enoyl-CoA Hydratase, Chain A, domain 1"/>
    <property type="match status" value="1"/>
</dbReference>
<keyword evidence="5 10" id="KW-0276">Fatty acid metabolism</keyword>
<evidence type="ECO:0000313" key="13">
    <source>
        <dbReference type="Proteomes" id="UP000657006"/>
    </source>
</evidence>
<gene>
    <name evidence="10" type="primary">accA</name>
    <name evidence="12" type="ORF">H8730_15020</name>
</gene>
<proteinExistence type="inferred from homology"/>
<dbReference type="GO" id="GO:0003989">
    <property type="term" value="F:acetyl-CoA carboxylase activity"/>
    <property type="evidence" value="ECO:0007669"/>
    <property type="project" value="InterPro"/>
</dbReference>
<dbReference type="NCBIfam" id="NF041504">
    <property type="entry name" value="AccA_sub"/>
    <property type="match status" value="1"/>
</dbReference>
<dbReference type="Pfam" id="PF03255">
    <property type="entry name" value="ACCA"/>
    <property type="match status" value="1"/>
</dbReference>
<dbReference type="NCBIfam" id="NF004344">
    <property type="entry name" value="PRK05724.1"/>
    <property type="match status" value="1"/>
</dbReference>
<evidence type="ECO:0000256" key="7">
    <source>
        <dbReference type="ARBA" id="ARBA00023098"/>
    </source>
</evidence>
<dbReference type="PANTHER" id="PTHR42853:SF3">
    <property type="entry name" value="ACETYL-COENZYME A CARBOXYLASE CARBOXYL TRANSFERASE SUBUNIT ALPHA, CHLOROPLASTIC"/>
    <property type="match status" value="1"/>
</dbReference>
<keyword evidence="3 10" id="KW-0808">Transferase</keyword>
<dbReference type="PRINTS" id="PR01069">
    <property type="entry name" value="ACCCTRFRASEA"/>
</dbReference>
<keyword evidence="6 10" id="KW-0067">ATP-binding</keyword>
<dbReference type="PROSITE" id="PS50989">
    <property type="entry name" value="COA_CT_CTER"/>
    <property type="match status" value="1"/>
</dbReference>
<name>A0A926DVW1_9FIRM</name>
<comment type="catalytic activity">
    <reaction evidence="9 10">
        <text>N(6)-carboxybiotinyl-L-lysyl-[protein] + acetyl-CoA = N(6)-biotinyl-L-lysyl-[protein] + malonyl-CoA</text>
        <dbReference type="Rhea" id="RHEA:54728"/>
        <dbReference type="Rhea" id="RHEA-COMP:10505"/>
        <dbReference type="Rhea" id="RHEA-COMP:10506"/>
        <dbReference type="ChEBI" id="CHEBI:57288"/>
        <dbReference type="ChEBI" id="CHEBI:57384"/>
        <dbReference type="ChEBI" id="CHEBI:83144"/>
        <dbReference type="ChEBI" id="CHEBI:83145"/>
        <dbReference type="EC" id="2.1.3.15"/>
    </reaction>
</comment>
<dbReference type="GO" id="GO:0016743">
    <property type="term" value="F:carboxyl- or carbamoyltransferase activity"/>
    <property type="evidence" value="ECO:0007669"/>
    <property type="project" value="UniProtKB-UniRule"/>
</dbReference>
<evidence type="ECO:0000256" key="5">
    <source>
        <dbReference type="ARBA" id="ARBA00022832"/>
    </source>
</evidence>
<dbReference type="InterPro" id="IPR029045">
    <property type="entry name" value="ClpP/crotonase-like_dom_sf"/>
</dbReference>
<keyword evidence="13" id="KW-1185">Reference proteome</keyword>
<keyword evidence="2 10" id="KW-0444">Lipid biosynthesis</keyword>
<keyword evidence="10" id="KW-0963">Cytoplasm</keyword>
<sequence length="267" mass="29549">MENKKNHVSSWERVCLARMQGRPTSAEYIDGIFDGFIELHGDRQYGDDAAIIGGLAMFHGQPVTVIGQQKGRNTKENLERNFGMPHPEGYRKALRLMKQAEKFHRPVICFVDTSGAYCGVGAEERGQGEAIARNLWEMAVLRTPIISIIIGEAESGGALALAVANRVWMLENAVYSILSPEGFASILWKDSSRAQEAASVCKLTAAQLYRFGVIDMVLQEPEGGCHVDKPAMMATIDGLLAKELRELTQLSGDALVEQRQQKYRFAF</sequence>
<dbReference type="GO" id="GO:0006633">
    <property type="term" value="P:fatty acid biosynthetic process"/>
    <property type="evidence" value="ECO:0007669"/>
    <property type="project" value="UniProtKB-KW"/>
</dbReference>
<evidence type="ECO:0000256" key="9">
    <source>
        <dbReference type="ARBA" id="ARBA00049152"/>
    </source>
</evidence>
<comment type="caution">
    <text evidence="12">The sequence shown here is derived from an EMBL/GenBank/DDBJ whole genome shotgun (WGS) entry which is preliminary data.</text>
</comment>
<dbReference type="HAMAP" id="MF_00823">
    <property type="entry name" value="AcetylCoA_CT_alpha"/>
    <property type="match status" value="1"/>
</dbReference>
<keyword evidence="8 10" id="KW-0275">Fatty acid biosynthesis</keyword>
<evidence type="ECO:0000259" key="11">
    <source>
        <dbReference type="PROSITE" id="PS50989"/>
    </source>
</evidence>
<dbReference type="GO" id="GO:0005524">
    <property type="term" value="F:ATP binding"/>
    <property type="evidence" value="ECO:0007669"/>
    <property type="project" value="UniProtKB-KW"/>
</dbReference>
<dbReference type="GO" id="GO:2001295">
    <property type="term" value="P:malonyl-CoA biosynthetic process"/>
    <property type="evidence" value="ECO:0007669"/>
    <property type="project" value="UniProtKB-UniRule"/>
</dbReference>
<accession>A0A926DVW1</accession>
<keyword evidence="4 10" id="KW-0547">Nucleotide-binding</keyword>
<dbReference type="InterPro" id="IPR011763">
    <property type="entry name" value="COA_CT_C"/>
</dbReference>
<dbReference type="RefSeq" id="WP_177713947.1">
    <property type="nucleotide sequence ID" value="NZ_JACRSQ010000034.1"/>
</dbReference>
<dbReference type="PANTHER" id="PTHR42853">
    <property type="entry name" value="ACETYL-COENZYME A CARBOXYLASE CARBOXYL TRANSFERASE SUBUNIT ALPHA"/>
    <property type="match status" value="1"/>
</dbReference>
<dbReference type="EMBL" id="JACRSQ010000034">
    <property type="protein sequence ID" value="MBC8544858.1"/>
    <property type="molecule type" value="Genomic_DNA"/>
</dbReference>
<evidence type="ECO:0000256" key="1">
    <source>
        <dbReference type="ARBA" id="ARBA00004956"/>
    </source>
</evidence>
<organism evidence="12 13">
    <name type="scientific">Bianquea renquensis</name>
    <dbReference type="NCBI Taxonomy" id="2763661"/>
    <lineage>
        <taxon>Bacteria</taxon>
        <taxon>Bacillati</taxon>
        <taxon>Bacillota</taxon>
        <taxon>Clostridia</taxon>
        <taxon>Eubacteriales</taxon>
        <taxon>Bianqueaceae</taxon>
        <taxon>Bianquea</taxon>
    </lineage>
</organism>
<evidence type="ECO:0000313" key="12">
    <source>
        <dbReference type="EMBL" id="MBC8544858.1"/>
    </source>
</evidence>
<evidence type="ECO:0000256" key="4">
    <source>
        <dbReference type="ARBA" id="ARBA00022741"/>
    </source>
</evidence>
<evidence type="ECO:0000256" key="6">
    <source>
        <dbReference type="ARBA" id="ARBA00022840"/>
    </source>
</evidence>
<feature type="domain" description="CoA carboxyltransferase C-terminal" evidence="11">
    <location>
        <begin position="1"/>
        <end position="246"/>
    </location>
</feature>
<dbReference type="NCBIfam" id="TIGR00513">
    <property type="entry name" value="accA"/>
    <property type="match status" value="1"/>
</dbReference>
<dbReference type="SUPFAM" id="SSF52096">
    <property type="entry name" value="ClpP/crotonase"/>
    <property type="match status" value="1"/>
</dbReference>